<evidence type="ECO:0000256" key="2">
    <source>
        <dbReference type="SAM" id="Phobius"/>
    </source>
</evidence>
<organism evidence="4 5">
    <name type="scientific">Streptomyces kaempferi</name>
    <dbReference type="NCBI Taxonomy" id="333725"/>
    <lineage>
        <taxon>Bacteria</taxon>
        <taxon>Bacillati</taxon>
        <taxon>Actinomycetota</taxon>
        <taxon>Actinomycetes</taxon>
        <taxon>Kitasatosporales</taxon>
        <taxon>Streptomycetaceae</taxon>
        <taxon>Streptomyces</taxon>
    </lineage>
</organism>
<feature type="transmembrane region" description="Helical" evidence="2">
    <location>
        <begin position="57"/>
        <end position="76"/>
    </location>
</feature>
<accession>A0ABW3XA70</accession>
<feature type="domain" description="SPW repeat-containing integral membrane" evidence="3">
    <location>
        <begin position="35"/>
        <end position="130"/>
    </location>
</feature>
<feature type="transmembrane region" description="Helical" evidence="2">
    <location>
        <begin position="33"/>
        <end position="51"/>
    </location>
</feature>
<gene>
    <name evidence="4" type="ORF">ACFQ5X_10680</name>
</gene>
<dbReference type="EMBL" id="JBHTMM010000010">
    <property type="protein sequence ID" value="MFD1306308.1"/>
    <property type="molecule type" value="Genomic_DNA"/>
</dbReference>
<keyword evidence="2" id="KW-0472">Membrane</keyword>
<feature type="transmembrane region" description="Helical" evidence="2">
    <location>
        <begin position="88"/>
        <end position="107"/>
    </location>
</feature>
<evidence type="ECO:0000256" key="1">
    <source>
        <dbReference type="SAM" id="MobiDB-lite"/>
    </source>
</evidence>
<feature type="region of interest" description="Disordered" evidence="1">
    <location>
        <begin position="145"/>
        <end position="167"/>
    </location>
</feature>
<name>A0ABW3XA70_9ACTN</name>
<keyword evidence="5" id="KW-1185">Reference proteome</keyword>
<reference evidence="5" key="1">
    <citation type="journal article" date="2019" name="Int. J. Syst. Evol. Microbiol.">
        <title>The Global Catalogue of Microorganisms (GCM) 10K type strain sequencing project: providing services to taxonomists for standard genome sequencing and annotation.</title>
        <authorList>
            <consortium name="The Broad Institute Genomics Platform"/>
            <consortium name="The Broad Institute Genome Sequencing Center for Infectious Disease"/>
            <person name="Wu L."/>
            <person name="Ma J."/>
        </authorList>
    </citation>
    <scope>NUCLEOTIDE SEQUENCE [LARGE SCALE GENOMIC DNA]</scope>
    <source>
        <strain evidence="5">CGMCC 4.7020</strain>
    </source>
</reference>
<proteinExistence type="predicted"/>
<protein>
    <submittedName>
        <fullName evidence="4">SPW repeat protein</fullName>
    </submittedName>
</protein>
<dbReference type="RefSeq" id="WP_211117784.1">
    <property type="nucleotide sequence ID" value="NZ_JBHSKH010000091.1"/>
</dbReference>
<dbReference type="Pfam" id="PF03779">
    <property type="entry name" value="SPW"/>
    <property type="match status" value="1"/>
</dbReference>
<evidence type="ECO:0000313" key="4">
    <source>
        <dbReference type="EMBL" id="MFD1306308.1"/>
    </source>
</evidence>
<evidence type="ECO:0000313" key="5">
    <source>
        <dbReference type="Proteomes" id="UP001597058"/>
    </source>
</evidence>
<feature type="transmembrane region" description="Helical" evidence="2">
    <location>
        <begin position="119"/>
        <end position="141"/>
    </location>
</feature>
<dbReference type="Proteomes" id="UP001597058">
    <property type="component" value="Unassembled WGS sequence"/>
</dbReference>
<dbReference type="InterPro" id="IPR005530">
    <property type="entry name" value="SPW"/>
</dbReference>
<comment type="caution">
    <text evidence="4">The sequence shown here is derived from an EMBL/GenBank/DDBJ whole genome shotgun (WGS) entry which is preliminary data.</text>
</comment>
<sequence length="167" mass="17660">MASTHHAPIEEHPDLMELRARHDRAATTPRAQMIEALALITGLYLAASPWIAGFNGATTLAITNLIAGIAYMLLLGGLGSSYERTHSMAWAAAVIGIWTCVAPWVVAGDVAHTRSITSNLITGAIATLLAIAAAVAATSAARGHTEGRRGIRDQDDRRAMPLGRDDR</sequence>
<keyword evidence="2" id="KW-1133">Transmembrane helix</keyword>
<keyword evidence="2" id="KW-0812">Transmembrane</keyword>
<evidence type="ECO:0000259" key="3">
    <source>
        <dbReference type="Pfam" id="PF03779"/>
    </source>
</evidence>